<comment type="caution">
    <text evidence="6">The sequence shown here is derived from an EMBL/GenBank/DDBJ whole genome shotgun (WGS) entry which is preliminary data.</text>
</comment>
<evidence type="ECO:0000259" key="5">
    <source>
        <dbReference type="SMART" id="SM00849"/>
    </source>
</evidence>
<keyword evidence="4" id="KW-0862">Zinc</keyword>
<dbReference type="InterPro" id="IPR036866">
    <property type="entry name" value="RibonucZ/Hydroxyglut_hydro"/>
</dbReference>
<keyword evidence="2" id="KW-0479">Metal-binding</keyword>
<sequence length="209" mass="23311">MAEIIVQNQVLGMVATNTYFLMNPDTKEMLLVDPADEAEAIERKVAAMGGKPAAVLLTHGHYDHMLAADAVRKKYGIQVYAHELEEQVLENASLNLSGFWSTPYTMKADCLVKEGDVLQLAGYEIRVLHTPGHTLGSVCYYFPEQKILMSGDTLFFESYGRTDFPTSSARDMQKSVRRLLAELPEDTAVYPGHQCSTSIDMEKRFNPLA</sequence>
<evidence type="ECO:0000313" key="7">
    <source>
        <dbReference type="Proteomes" id="UP000824169"/>
    </source>
</evidence>
<dbReference type="Pfam" id="PF00753">
    <property type="entry name" value="Lactamase_B"/>
    <property type="match status" value="1"/>
</dbReference>
<dbReference type="Proteomes" id="UP000824169">
    <property type="component" value="Unassembled WGS sequence"/>
</dbReference>
<evidence type="ECO:0000256" key="1">
    <source>
        <dbReference type="ARBA" id="ARBA00001947"/>
    </source>
</evidence>
<dbReference type="GO" id="GO:0046872">
    <property type="term" value="F:metal ion binding"/>
    <property type="evidence" value="ECO:0007669"/>
    <property type="project" value="UniProtKB-KW"/>
</dbReference>
<keyword evidence="3" id="KW-0378">Hydrolase</keyword>
<dbReference type="Gene3D" id="3.60.15.10">
    <property type="entry name" value="Ribonuclease Z/Hydroxyacylglutathione hydrolase-like"/>
    <property type="match status" value="1"/>
</dbReference>
<dbReference type="SUPFAM" id="SSF56281">
    <property type="entry name" value="Metallo-hydrolase/oxidoreductase"/>
    <property type="match status" value="1"/>
</dbReference>
<reference evidence="6" key="2">
    <citation type="journal article" date="2021" name="PeerJ">
        <title>Extensive microbial diversity within the chicken gut microbiome revealed by metagenomics and culture.</title>
        <authorList>
            <person name="Gilroy R."/>
            <person name="Ravi A."/>
            <person name="Getino M."/>
            <person name="Pursley I."/>
            <person name="Horton D.L."/>
            <person name="Alikhan N.F."/>
            <person name="Baker D."/>
            <person name="Gharbi K."/>
            <person name="Hall N."/>
            <person name="Watson M."/>
            <person name="Adriaenssens E.M."/>
            <person name="Foster-Nyarko E."/>
            <person name="Jarju S."/>
            <person name="Secka A."/>
            <person name="Antonio M."/>
            <person name="Oren A."/>
            <person name="Chaudhuri R.R."/>
            <person name="La Ragione R."/>
            <person name="Hildebrand F."/>
            <person name="Pallen M.J."/>
        </authorList>
    </citation>
    <scope>NUCLEOTIDE SEQUENCE</scope>
    <source>
        <strain evidence="6">CHK188-20938</strain>
    </source>
</reference>
<dbReference type="InterPro" id="IPR051453">
    <property type="entry name" value="MBL_Glyoxalase_II"/>
</dbReference>
<gene>
    <name evidence="6" type="ORF">IAB71_01270</name>
</gene>
<name>A0A9D1P1S0_9FIRM</name>
<reference evidence="6" key="1">
    <citation type="submission" date="2020-10" db="EMBL/GenBank/DDBJ databases">
        <authorList>
            <person name="Gilroy R."/>
        </authorList>
    </citation>
    <scope>NUCLEOTIDE SEQUENCE</scope>
    <source>
        <strain evidence="6">CHK188-20938</strain>
    </source>
</reference>
<feature type="domain" description="Metallo-beta-lactamase" evidence="5">
    <location>
        <begin position="15"/>
        <end position="193"/>
    </location>
</feature>
<dbReference type="InterPro" id="IPR001279">
    <property type="entry name" value="Metallo-B-lactamas"/>
</dbReference>
<accession>A0A9D1P1S0</accession>
<dbReference type="PANTHER" id="PTHR46233:SF3">
    <property type="entry name" value="HYDROXYACYLGLUTATHIONE HYDROLASE GLOC"/>
    <property type="match status" value="1"/>
</dbReference>
<dbReference type="SMART" id="SM00849">
    <property type="entry name" value="Lactamase_B"/>
    <property type="match status" value="1"/>
</dbReference>
<evidence type="ECO:0000256" key="3">
    <source>
        <dbReference type="ARBA" id="ARBA00022801"/>
    </source>
</evidence>
<dbReference type="GO" id="GO:0016787">
    <property type="term" value="F:hydrolase activity"/>
    <property type="evidence" value="ECO:0007669"/>
    <property type="project" value="UniProtKB-KW"/>
</dbReference>
<evidence type="ECO:0000256" key="4">
    <source>
        <dbReference type="ARBA" id="ARBA00022833"/>
    </source>
</evidence>
<comment type="cofactor">
    <cofactor evidence="1">
        <name>Zn(2+)</name>
        <dbReference type="ChEBI" id="CHEBI:29105"/>
    </cofactor>
</comment>
<protein>
    <submittedName>
        <fullName evidence="6">MBL fold metallo-hydrolase</fullName>
    </submittedName>
</protein>
<dbReference type="AlphaFoldDB" id="A0A9D1P1S0"/>
<dbReference type="CDD" id="cd06262">
    <property type="entry name" value="metallo-hydrolase-like_MBL-fold"/>
    <property type="match status" value="1"/>
</dbReference>
<evidence type="ECO:0000256" key="2">
    <source>
        <dbReference type="ARBA" id="ARBA00022723"/>
    </source>
</evidence>
<proteinExistence type="predicted"/>
<organism evidence="6 7">
    <name type="scientific">Candidatus Scatomonas pullistercoris</name>
    <dbReference type="NCBI Taxonomy" id="2840920"/>
    <lineage>
        <taxon>Bacteria</taxon>
        <taxon>Bacillati</taxon>
        <taxon>Bacillota</taxon>
        <taxon>Clostridia</taxon>
        <taxon>Lachnospirales</taxon>
        <taxon>Lachnospiraceae</taxon>
        <taxon>Lachnospiraceae incertae sedis</taxon>
        <taxon>Candidatus Scatomonas</taxon>
    </lineage>
</organism>
<evidence type="ECO:0000313" key="6">
    <source>
        <dbReference type="EMBL" id="HIV24411.1"/>
    </source>
</evidence>
<dbReference type="PANTHER" id="PTHR46233">
    <property type="entry name" value="HYDROXYACYLGLUTATHIONE HYDROLASE GLOC"/>
    <property type="match status" value="1"/>
</dbReference>
<dbReference type="EMBL" id="DVOO01000003">
    <property type="protein sequence ID" value="HIV24411.1"/>
    <property type="molecule type" value="Genomic_DNA"/>
</dbReference>